<comment type="caution">
    <text evidence="1">The sequence shown here is derived from an EMBL/GenBank/DDBJ whole genome shotgun (WGS) entry which is preliminary data.</text>
</comment>
<accession>E6QLA3</accession>
<protein>
    <submittedName>
        <fullName evidence="1">Uncharacterized protein</fullName>
    </submittedName>
</protein>
<name>E6QLA3_9ZZZZ</name>
<gene>
    <name evidence="1" type="ORF">CARN6_1447</name>
</gene>
<organism evidence="1">
    <name type="scientific">mine drainage metagenome</name>
    <dbReference type="NCBI Taxonomy" id="410659"/>
    <lineage>
        <taxon>unclassified sequences</taxon>
        <taxon>metagenomes</taxon>
        <taxon>ecological metagenomes</taxon>
    </lineage>
</organism>
<dbReference type="EMBL" id="CABQ01000176">
    <property type="protein sequence ID" value="CBI08023.1"/>
    <property type="molecule type" value="Genomic_DNA"/>
</dbReference>
<reference evidence="1" key="1">
    <citation type="submission" date="2009-10" db="EMBL/GenBank/DDBJ databases">
        <title>Diversity of trophic interactions inside an arsenic-rich microbial ecosystem.</title>
        <authorList>
            <person name="Bertin P.N."/>
            <person name="Heinrich-Salmeron A."/>
            <person name="Pelletier E."/>
            <person name="Goulhen-Chollet F."/>
            <person name="Arsene-Ploetze F."/>
            <person name="Gallien S."/>
            <person name="Calteau A."/>
            <person name="Vallenet D."/>
            <person name="Casiot C."/>
            <person name="Chane-Woon-Ming B."/>
            <person name="Giloteaux L."/>
            <person name="Barakat M."/>
            <person name="Bonnefoy V."/>
            <person name="Bruneel O."/>
            <person name="Chandler M."/>
            <person name="Cleiss J."/>
            <person name="Duran R."/>
            <person name="Elbaz-Poulichet F."/>
            <person name="Fonknechten N."/>
            <person name="Lauga B."/>
            <person name="Mornico D."/>
            <person name="Ortet P."/>
            <person name="Schaeffer C."/>
            <person name="Siguier P."/>
            <person name="Alexander Thil Smith A."/>
            <person name="Van Dorsselaer A."/>
            <person name="Weissenbach J."/>
            <person name="Medigue C."/>
            <person name="Le Paslier D."/>
        </authorList>
    </citation>
    <scope>NUCLEOTIDE SEQUENCE</scope>
</reference>
<proteinExistence type="predicted"/>
<sequence>MKTGSATDAELLPFVPPRICSPNLGPYFDCTLPVNPDHPNPLSVALRRNITRIRYKPAVV</sequence>
<evidence type="ECO:0000313" key="1">
    <source>
        <dbReference type="EMBL" id="CBI08023.1"/>
    </source>
</evidence>
<dbReference type="AlphaFoldDB" id="E6QLA3"/>